<reference evidence="1 2" key="1">
    <citation type="journal article" date="2017" name="Nat. Commun.">
        <title>Genome assembly with in vitro proximity ligation data and whole-genome triplication in lettuce.</title>
        <authorList>
            <person name="Reyes-Chin-Wo S."/>
            <person name="Wang Z."/>
            <person name="Yang X."/>
            <person name="Kozik A."/>
            <person name="Arikit S."/>
            <person name="Song C."/>
            <person name="Xia L."/>
            <person name="Froenicke L."/>
            <person name="Lavelle D.O."/>
            <person name="Truco M.J."/>
            <person name="Xia R."/>
            <person name="Zhu S."/>
            <person name="Xu C."/>
            <person name="Xu H."/>
            <person name="Xu X."/>
            <person name="Cox K."/>
            <person name="Korf I."/>
            <person name="Meyers B.C."/>
            <person name="Michelmore R.W."/>
        </authorList>
    </citation>
    <scope>NUCLEOTIDE SEQUENCE [LARGE SCALE GENOMIC DNA]</scope>
    <source>
        <strain evidence="2">cv. Salinas</strain>
        <tissue evidence="1">Seedlings</tissue>
    </source>
</reference>
<comment type="caution">
    <text evidence="1">The sequence shown here is derived from an EMBL/GenBank/DDBJ whole genome shotgun (WGS) entry which is preliminary data.</text>
</comment>
<sequence>MLSRGIYTLHYHFSVCELRLDPNQQLKWTLLETRNFPKPDLSLELVSSGDNLYVISHYSIPFKVLELDIEEMKWTIGEYAFFLSKKKSFAAIKSNLSHGSAFGHNTRAMIASLTINNTCAIINGCDYHHCISKHISSQLKERGGRVNVVIKEGVEGVNNFLLAYG</sequence>
<dbReference type="PANTHER" id="PTHR45463:SF8">
    <property type="entry name" value="OS09G0392200 PROTEIN"/>
    <property type="match status" value="1"/>
</dbReference>
<organism evidence="1 2">
    <name type="scientific">Lactuca sativa</name>
    <name type="common">Garden lettuce</name>
    <dbReference type="NCBI Taxonomy" id="4236"/>
    <lineage>
        <taxon>Eukaryota</taxon>
        <taxon>Viridiplantae</taxon>
        <taxon>Streptophyta</taxon>
        <taxon>Embryophyta</taxon>
        <taxon>Tracheophyta</taxon>
        <taxon>Spermatophyta</taxon>
        <taxon>Magnoliopsida</taxon>
        <taxon>eudicotyledons</taxon>
        <taxon>Gunneridae</taxon>
        <taxon>Pentapetalae</taxon>
        <taxon>asterids</taxon>
        <taxon>campanulids</taxon>
        <taxon>Asterales</taxon>
        <taxon>Asteraceae</taxon>
        <taxon>Cichorioideae</taxon>
        <taxon>Cichorieae</taxon>
        <taxon>Lactucinae</taxon>
        <taxon>Lactuca</taxon>
    </lineage>
</organism>
<evidence type="ECO:0000313" key="2">
    <source>
        <dbReference type="Proteomes" id="UP000235145"/>
    </source>
</evidence>
<name>A0A9R1UYQ9_LACSA</name>
<dbReference type="PANTHER" id="PTHR45463">
    <property type="entry name" value="OS09G0392200 PROTEIN"/>
    <property type="match status" value="1"/>
</dbReference>
<proteinExistence type="predicted"/>
<dbReference type="EMBL" id="NBSK02000007">
    <property type="protein sequence ID" value="KAJ0196276.1"/>
    <property type="molecule type" value="Genomic_DNA"/>
</dbReference>
<evidence type="ECO:0000313" key="1">
    <source>
        <dbReference type="EMBL" id="KAJ0196276.1"/>
    </source>
</evidence>
<dbReference type="AlphaFoldDB" id="A0A9R1UYQ9"/>
<accession>A0A9R1UYQ9</accession>
<dbReference type="Proteomes" id="UP000235145">
    <property type="component" value="Unassembled WGS sequence"/>
</dbReference>
<gene>
    <name evidence="1" type="ORF">LSAT_V11C700358980</name>
</gene>
<protein>
    <submittedName>
        <fullName evidence="1">Uncharacterized protein</fullName>
    </submittedName>
</protein>
<keyword evidence="2" id="KW-1185">Reference proteome</keyword>